<dbReference type="EC" id="2.7.2.4" evidence="6 17"/>
<evidence type="ECO:0000256" key="3">
    <source>
        <dbReference type="ARBA" id="ARBA00004986"/>
    </source>
</evidence>
<comment type="pathway">
    <text evidence="4 18">Amino-acid biosynthesis; L-threonine biosynthesis; L-threonine from L-aspartate: step 1/5.</text>
</comment>
<dbReference type="SUPFAM" id="SSF53633">
    <property type="entry name" value="Carbamate kinase-like"/>
    <property type="match status" value="1"/>
</dbReference>
<dbReference type="PROSITE" id="PS00324">
    <property type="entry name" value="ASPARTOKINASE"/>
    <property type="match status" value="1"/>
</dbReference>
<comment type="caution">
    <text evidence="20">The sequence shown here is derived from an EMBL/GenBank/DDBJ whole genome shotgun (WGS) entry which is preliminary data.</text>
</comment>
<dbReference type="NCBIfam" id="NF005154">
    <property type="entry name" value="PRK06635.1-2"/>
    <property type="match status" value="1"/>
</dbReference>
<keyword evidence="12 16" id="KW-0067">ATP-binding</keyword>
<evidence type="ECO:0000256" key="13">
    <source>
        <dbReference type="ARBA" id="ARBA00022915"/>
    </source>
</evidence>
<feature type="binding site" evidence="16">
    <location>
        <begin position="210"/>
        <end position="211"/>
    </location>
    <ligand>
        <name>ATP</name>
        <dbReference type="ChEBI" id="CHEBI:30616"/>
    </ligand>
</feature>
<dbReference type="PANTHER" id="PTHR21499:SF3">
    <property type="entry name" value="ASPARTOKINASE"/>
    <property type="match status" value="1"/>
</dbReference>
<comment type="catalytic activity">
    <reaction evidence="15 17">
        <text>L-aspartate + ATP = 4-phospho-L-aspartate + ADP</text>
        <dbReference type="Rhea" id="RHEA:23776"/>
        <dbReference type="ChEBI" id="CHEBI:29991"/>
        <dbReference type="ChEBI" id="CHEBI:30616"/>
        <dbReference type="ChEBI" id="CHEBI:57535"/>
        <dbReference type="ChEBI" id="CHEBI:456216"/>
        <dbReference type="EC" id="2.7.2.4"/>
    </reaction>
</comment>
<dbReference type="GO" id="GO:0009089">
    <property type="term" value="P:lysine biosynthetic process via diaminopimelate"/>
    <property type="evidence" value="ECO:0007669"/>
    <property type="project" value="InterPro"/>
</dbReference>
<evidence type="ECO:0000256" key="16">
    <source>
        <dbReference type="PIRSR" id="PIRSR000726-1"/>
    </source>
</evidence>
<comment type="pathway">
    <text evidence="3 18">Amino-acid biosynthesis; L-methionine biosynthesis via de novo pathway; L-homoserine from L-aspartate: step 1/3.</text>
</comment>
<dbReference type="GO" id="GO:0019877">
    <property type="term" value="P:diaminopimelate biosynthetic process"/>
    <property type="evidence" value="ECO:0007669"/>
    <property type="project" value="UniProtKB-KW"/>
</dbReference>
<dbReference type="GO" id="GO:0009090">
    <property type="term" value="P:homoserine biosynthetic process"/>
    <property type="evidence" value="ECO:0007669"/>
    <property type="project" value="TreeGrafter"/>
</dbReference>
<comment type="function">
    <text evidence="1">Catalyzes the phosphorylation of the beta-carboxyl group of aspartic acid with ATP to yield 4-phospho-L-aspartate, which is involved in the branched biosynthetic pathway leading to the biosynthesis of amino acids lysine, threonine, isoleucine and methionine.</text>
</comment>
<evidence type="ECO:0000256" key="12">
    <source>
        <dbReference type="ARBA" id="ARBA00022840"/>
    </source>
</evidence>
<evidence type="ECO:0000259" key="19">
    <source>
        <dbReference type="PROSITE" id="PS51671"/>
    </source>
</evidence>
<dbReference type="Proteomes" id="UP000644020">
    <property type="component" value="Unassembled WGS sequence"/>
</dbReference>
<organism evidence="20 21">
    <name type="scientific">Streptomyces termitum</name>
    <dbReference type="NCBI Taxonomy" id="67368"/>
    <lineage>
        <taxon>Bacteria</taxon>
        <taxon>Bacillati</taxon>
        <taxon>Actinomycetota</taxon>
        <taxon>Actinomycetes</taxon>
        <taxon>Kitasatosporales</taxon>
        <taxon>Streptomycetaceae</taxon>
        <taxon>Streptomyces</taxon>
    </lineage>
</organism>
<feature type="domain" description="ACT" evidence="19">
    <location>
        <begin position="267"/>
        <end position="343"/>
    </location>
</feature>
<dbReference type="InterPro" id="IPR001341">
    <property type="entry name" value="Asp_kinase"/>
</dbReference>
<dbReference type="GO" id="GO:0005524">
    <property type="term" value="F:ATP binding"/>
    <property type="evidence" value="ECO:0007669"/>
    <property type="project" value="UniProtKB-KW"/>
</dbReference>
<dbReference type="Gene3D" id="3.30.70.260">
    <property type="match status" value="2"/>
</dbReference>
<dbReference type="InterPro" id="IPR005260">
    <property type="entry name" value="Asp_kin_monofn"/>
</dbReference>
<evidence type="ECO:0000256" key="15">
    <source>
        <dbReference type="ARBA" id="ARBA00047872"/>
    </source>
</evidence>
<keyword evidence="9 17" id="KW-0808">Transferase</keyword>
<feature type="binding site" evidence="16">
    <location>
        <begin position="7"/>
        <end position="10"/>
    </location>
    <ligand>
        <name>ATP</name>
        <dbReference type="ChEBI" id="CHEBI:30616"/>
    </ligand>
</feature>
<evidence type="ECO:0000313" key="21">
    <source>
        <dbReference type="Proteomes" id="UP000644020"/>
    </source>
</evidence>
<feature type="binding site" evidence="16">
    <location>
        <position position="47"/>
    </location>
    <ligand>
        <name>substrate</name>
    </ligand>
</feature>
<feature type="binding site" evidence="16">
    <location>
        <position position="74"/>
    </location>
    <ligand>
        <name>substrate</name>
    </ligand>
</feature>
<protein>
    <recommendedName>
        <fullName evidence="7 17">Aspartokinase</fullName>
        <ecNumber evidence="6 17">2.7.2.4</ecNumber>
    </recommendedName>
</protein>
<dbReference type="PIRSF" id="PIRSF000726">
    <property type="entry name" value="Asp_kin"/>
    <property type="match status" value="1"/>
</dbReference>
<dbReference type="Pfam" id="PF22468">
    <property type="entry name" value="ACT_9"/>
    <property type="match status" value="2"/>
</dbReference>
<feature type="binding site" evidence="16">
    <location>
        <begin position="174"/>
        <end position="175"/>
    </location>
    <ligand>
        <name>ATP</name>
        <dbReference type="ChEBI" id="CHEBI:30616"/>
    </ligand>
</feature>
<dbReference type="InterPro" id="IPR036393">
    <property type="entry name" value="AceGlu_kinase-like_sf"/>
</dbReference>
<sequence>MGLVVQKYGGSSVADAEGIKRVAKRIVEAKKNGHQVVVVVSAMGDTTDELIDLAEQVSPMPAGREFDMLLTAGERISMALLAMAIKNLGHEAQSFTGSQAGVITDSVHNKARIIDVTPGRIRTALDEGNIAIVAGFQGVSQDKKDITTLGRGGSDTTAVALAAALDAEVCEIYTDVDGVFTADPRVVTKAKKIDWISFEDMLELAASGSKVLLHRCVEYARRYNIPIHVRSSFSGLQGTWVSNEPTGDKVEQAIISGVAHDTSEAKITVVGVPDKPGEAAAIFRAVADAEINIDMIVQNVSAASTGLTDISFTLPKAEGRKAIDALEKAKGAIGFDSLRYDDQIGKISLVGAGMKTNPGVTADFFRALSDAGVNIELISTSEIRISVVTRADDVDEAVRAVHTAFGLDSDSDEAVVYGGTGR</sequence>
<dbReference type="InterPro" id="IPR054352">
    <property type="entry name" value="ACT_Aspartokinase"/>
</dbReference>
<evidence type="ECO:0000256" key="8">
    <source>
        <dbReference type="ARBA" id="ARBA00022605"/>
    </source>
</evidence>
<evidence type="ECO:0000256" key="14">
    <source>
        <dbReference type="ARBA" id="ARBA00023154"/>
    </source>
</evidence>
<dbReference type="PROSITE" id="PS51671">
    <property type="entry name" value="ACT"/>
    <property type="match status" value="2"/>
</dbReference>
<reference evidence="20" key="1">
    <citation type="journal article" date="2014" name="Int. J. Syst. Evol. Microbiol.">
        <title>Complete genome sequence of Corynebacterium casei LMG S-19264T (=DSM 44701T), isolated from a smear-ripened cheese.</title>
        <authorList>
            <consortium name="US DOE Joint Genome Institute (JGI-PGF)"/>
            <person name="Walter F."/>
            <person name="Albersmeier A."/>
            <person name="Kalinowski J."/>
            <person name="Ruckert C."/>
        </authorList>
    </citation>
    <scope>NUCLEOTIDE SEQUENCE</scope>
    <source>
        <strain evidence="20">JCM 4518</strain>
    </source>
</reference>
<dbReference type="InterPro" id="IPR002912">
    <property type="entry name" value="ACT_dom"/>
</dbReference>
<dbReference type="GO" id="GO:0004072">
    <property type="term" value="F:aspartate kinase activity"/>
    <property type="evidence" value="ECO:0007669"/>
    <property type="project" value="UniProtKB-EC"/>
</dbReference>
<evidence type="ECO:0000256" key="7">
    <source>
        <dbReference type="ARBA" id="ARBA00016273"/>
    </source>
</evidence>
<evidence type="ECO:0000256" key="17">
    <source>
        <dbReference type="RuleBase" id="RU003448"/>
    </source>
</evidence>
<dbReference type="CDD" id="cd04261">
    <property type="entry name" value="AAK_AKii-LysC-BS"/>
    <property type="match status" value="1"/>
</dbReference>
<keyword evidence="13" id="KW-0220">Diaminopimelate biosynthesis</keyword>
<dbReference type="NCBIfam" id="NF005153">
    <property type="entry name" value="PRK06635.1-1"/>
    <property type="match status" value="1"/>
</dbReference>
<evidence type="ECO:0000256" key="10">
    <source>
        <dbReference type="ARBA" id="ARBA00022741"/>
    </source>
</evidence>
<evidence type="ECO:0000256" key="18">
    <source>
        <dbReference type="RuleBase" id="RU004249"/>
    </source>
</evidence>
<dbReference type="CDD" id="cd04923">
    <property type="entry name" value="ACT_AK-LysC-DapG-like_2"/>
    <property type="match status" value="1"/>
</dbReference>
<evidence type="ECO:0000256" key="6">
    <source>
        <dbReference type="ARBA" id="ARBA00013059"/>
    </source>
</evidence>
<dbReference type="FunFam" id="3.30.2130.10:FF:000002">
    <property type="entry name" value="Aspartokinase"/>
    <property type="match status" value="1"/>
</dbReference>
<gene>
    <name evidence="20" type="ORF">GCM10010305_45740</name>
</gene>
<reference evidence="20" key="2">
    <citation type="submission" date="2020-09" db="EMBL/GenBank/DDBJ databases">
        <authorList>
            <person name="Sun Q."/>
            <person name="Ohkuma M."/>
        </authorList>
    </citation>
    <scope>NUCLEOTIDE SEQUENCE</scope>
    <source>
        <strain evidence="20">JCM 4518</strain>
    </source>
</reference>
<dbReference type="CDD" id="cd04913">
    <property type="entry name" value="ACT_AKii-LysC-BS-like_1"/>
    <property type="match status" value="1"/>
</dbReference>
<dbReference type="EMBL" id="BMUL01000012">
    <property type="protein sequence ID" value="GHA97038.1"/>
    <property type="molecule type" value="Genomic_DNA"/>
</dbReference>
<evidence type="ECO:0000256" key="9">
    <source>
        <dbReference type="ARBA" id="ARBA00022679"/>
    </source>
</evidence>
<evidence type="ECO:0000256" key="11">
    <source>
        <dbReference type="ARBA" id="ARBA00022777"/>
    </source>
</evidence>
<dbReference type="NCBIfam" id="TIGR00657">
    <property type="entry name" value="asp_kinases"/>
    <property type="match status" value="1"/>
</dbReference>
<dbReference type="GO" id="GO:0005829">
    <property type="term" value="C:cytosol"/>
    <property type="evidence" value="ECO:0007669"/>
    <property type="project" value="TreeGrafter"/>
</dbReference>
<dbReference type="NCBIfam" id="TIGR00656">
    <property type="entry name" value="asp_kin_monofn"/>
    <property type="match status" value="1"/>
</dbReference>
<proteinExistence type="inferred from homology"/>
<evidence type="ECO:0000256" key="5">
    <source>
        <dbReference type="ARBA" id="ARBA00010122"/>
    </source>
</evidence>
<dbReference type="AlphaFoldDB" id="A0A918T6H0"/>
<dbReference type="InterPro" id="IPR045865">
    <property type="entry name" value="ACT-like_dom_sf"/>
</dbReference>
<dbReference type="Gene3D" id="3.40.1160.10">
    <property type="entry name" value="Acetylglutamate kinase-like"/>
    <property type="match status" value="1"/>
</dbReference>
<dbReference type="SUPFAM" id="SSF55021">
    <property type="entry name" value="ACT-like"/>
    <property type="match status" value="2"/>
</dbReference>
<dbReference type="InterPro" id="IPR041740">
    <property type="entry name" value="AKii-LysC-BS"/>
</dbReference>
<dbReference type="InterPro" id="IPR001048">
    <property type="entry name" value="Asp/Glu/Uridylate_kinase"/>
</dbReference>
<keyword evidence="21" id="KW-1185">Reference proteome</keyword>
<feature type="domain" description="ACT" evidence="19">
    <location>
        <begin position="349"/>
        <end position="422"/>
    </location>
</feature>
<dbReference type="RefSeq" id="WP_189980364.1">
    <property type="nucleotide sequence ID" value="NZ_BMUL01000012.1"/>
</dbReference>
<keyword evidence="11 17" id="KW-0418">Kinase</keyword>
<keyword evidence="14" id="KW-0457">Lysine biosynthesis</keyword>
<accession>A0A918T6H0</accession>
<comment type="similarity">
    <text evidence="5 17">Belongs to the aspartokinase family.</text>
</comment>
<dbReference type="FunFam" id="3.40.1160.10:FF:000002">
    <property type="entry name" value="Aspartokinase"/>
    <property type="match status" value="1"/>
</dbReference>
<comment type="pathway">
    <text evidence="2 18">Amino-acid biosynthesis; L-lysine biosynthesis via DAP pathway; (S)-tetrahydrodipicolinate from L-aspartate: step 1/4.</text>
</comment>
<evidence type="ECO:0000256" key="4">
    <source>
        <dbReference type="ARBA" id="ARBA00005139"/>
    </source>
</evidence>
<keyword evidence="10 16" id="KW-0547">Nucleotide-binding</keyword>
<keyword evidence="8 18" id="KW-0028">Amino-acid biosynthesis</keyword>
<evidence type="ECO:0000256" key="2">
    <source>
        <dbReference type="ARBA" id="ARBA00004766"/>
    </source>
</evidence>
<dbReference type="NCBIfam" id="NF005155">
    <property type="entry name" value="PRK06635.1-4"/>
    <property type="match status" value="1"/>
</dbReference>
<name>A0A918T6H0_9ACTN</name>
<dbReference type="Pfam" id="PF00696">
    <property type="entry name" value="AA_kinase"/>
    <property type="match status" value="1"/>
</dbReference>
<feature type="binding site" evidence="16">
    <location>
        <position position="185"/>
    </location>
    <ligand>
        <name>ATP</name>
        <dbReference type="ChEBI" id="CHEBI:30616"/>
    </ligand>
</feature>
<dbReference type="InterPro" id="IPR018042">
    <property type="entry name" value="Aspartate_kinase_CS"/>
</dbReference>
<evidence type="ECO:0000256" key="1">
    <source>
        <dbReference type="ARBA" id="ARBA00002843"/>
    </source>
</evidence>
<evidence type="ECO:0000313" key="20">
    <source>
        <dbReference type="EMBL" id="GHA97038.1"/>
    </source>
</evidence>
<dbReference type="PANTHER" id="PTHR21499">
    <property type="entry name" value="ASPARTATE KINASE"/>
    <property type="match status" value="1"/>
</dbReference>